<keyword evidence="2" id="KW-1185">Reference proteome</keyword>
<proteinExistence type="predicted"/>
<dbReference type="OrthoDB" id="8945at10239"/>
<dbReference type="EMBL" id="KM197169">
    <property type="protein sequence ID" value="AIK67791.1"/>
    <property type="molecule type" value="Genomic_DNA"/>
</dbReference>
<accession>A0A076YP22</accession>
<evidence type="ECO:0000313" key="2">
    <source>
        <dbReference type="Proteomes" id="UP000207645"/>
    </source>
</evidence>
<sequence length="205" mass="23888">MNDTLTFTFLMEGNMSGKISNLDVIRPASRKPLTLSTIEDLVRKGFNYRQIGDMHGVTRQAVEWQVKTYGGRLNTRQQVKELWPFETKVIHSKSKSYQRLRDHGEYMRQLSFKGFSEEKKKRLIAWWRMLLDQNVVLEFDPSIEPYPGMAGGGFRYVPRTDEDEDLLIRVNEHVRPEILDEDGTLNAKAESLWAWPQGIEDLIDP</sequence>
<dbReference type="RefSeq" id="YP_009198288.1">
    <property type="nucleotide sequence ID" value="NC_028794.1"/>
</dbReference>
<organism evidence="1 2">
    <name type="scientific">Mycobacterium phage Piro94</name>
    <dbReference type="NCBI Taxonomy" id="1527520"/>
    <lineage>
        <taxon>Viruses</taxon>
        <taxon>Duplodnaviria</taxon>
        <taxon>Heunggongvirae</taxon>
        <taxon>Uroviricota</taxon>
        <taxon>Caudoviricetes</taxon>
        <taxon>Turbidovirus</taxon>
        <taxon>Turbidovirus piro94</taxon>
    </lineage>
</organism>
<evidence type="ECO:0000313" key="1">
    <source>
        <dbReference type="EMBL" id="AIK67791.1"/>
    </source>
</evidence>
<gene>
    <name evidence="1" type="ORF">PBI_PIRO94_75</name>
</gene>
<dbReference type="GeneID" id="26625430"/>
<dbReference type="KEGG" id="vg:26625430"/>
<name>A0A076YP22_9CAUD</name>
<dbReference type="Proteomes" id="UP000207645">
    <property type="component" value="Segment"/>
</dbReference>
<protein>
    <submittedName>
        <fullName evidence="1">Immunity repressor</fullName>
    </submittedName>
</protein>
<reference evidence="1 2" key="1">
    <citation type="submission" date="2014-07" db="EMBL/GenBank/DDBJ databases">
        <authorList>
            <person name="Edwards J.M."/>
            <person name="Maric E."/>
            <person name="Piro B.S."/>
            <person name="Zarchy R.E."/>
            <person name="Bollivar D.W."/>
            <person name="Anders K.R."/>
            <person name="Braun M.A."/>
            <person name="Delesalle V.A."/>
            <person name="Hughes L.E."/>
            <person name="Ware V.C."/>
            <person name="Bradley K.W."/>
            <person name="Barker L.P."/>
            <person name="Asai D.J."/>
            <person name="Bowman C.A."/>
            <person name="Russell D.A."/>
            <person name="Pope W.H."/>
            <person name="Jacobs-Sera D."/>
            <person name="Hendrix R.W."/>
            <person name="Hatfull G.F."/>
        </authorList>
    </citation>
    <scope>NUCLEOTIDE SEQUENCE [LARGE SCALE GENOMIC DNA]</scope>
</reference>